<accession>A0ABV0YGE1</accession>
<evidence type="ECO:0000313" key="1">
    <source>
        <dbReference type="EMBL" id="MEQ2292792.1"/>
    </source>
</evidence>
<dbReference type="Proteomes" id="UP001469553">
    <property type="component" value="Unassembled WGS sequence"/>
</dbReference>
<evidence type="ECO:0000313" key="2">
    <source>
        <dbReference type="Proteomes" id="UP001469553"/>
    </source>
</evidence>
<name>A0ABV0YGE1_9TELE</name>
<dbReference type="EMBL" id="JAHRIP010030927">
    <property type="protein sequence ID" value="MEQ2292792.1"/>
    <property type="molecule type" value="Genomic_DNA"/>
</dbReference>
<gene>
    <name evidence="1" type="ORF">AMECASPLE_026480</name>
</gene>
<proteinExistence type="predicted"/>
<keyword evidence="2" id="KW-1185">Reference proteome</keyword>
<comment type="caution">
    <text evidence="1">The sequence shown here is derived from an EMBL/GenBank/DDBJ whole genome shotgun (WGS) entry which is preliminary data.</text>
</comment>
<organism evidence="1 2">
    <name type="scientific">Ameca splendens</name>
    <dbReference type="NCBI Taxonomy" id="208324"/>
    <lineage>
        <taxon>Eukaryota</taxon>
        <taxon>Metazoa</taxon>
        <taxon>Chordata</taxon>
        <taxon>Craniata</taxon>
        <taxon>Vertebrata</taxon>
        <taxon>Euteleostomi</taxon>
        <taxon>Actinopterygii</taxon>
        <taxon>Neopterygii</taxon>
        <taxon>Teleostei</taxon>
        <taxon>Neoteleostei</taxon>
        <taxon>Acanthomorphata</taxon>
        <taxon>Ovalentaria</taxon>
        <taxon>Atherinomorphae</taxon>
        <taxon>Cyprinodontiformes</taxon>
        <taxon>Goodeidae</taxon>
        <taxon>Ameca</taxon>
    </lineage>
</organism>
<protein>
    <submittedName>
        <fullName evidence="1">Uncharacterized protein</fullName>
    </submittedName>
</protein>
<reference evidence="1 2" key="1">
    <citation type="submission" date="2021-06" db="EMBL/GenBank/DDBJ databases">
        <authorList>
            <person name="Palmer J.M."/>
        </authorList>
    </citation>
    <scope>NUCLEOTIDE SEQUENCE [LARGE SCALE GENOMIC DNA]</scope>
    <source>
        <strain evidence="1 2">AS_MEX2019</strain>
        <tissue evidence="1">Muscle</tissue>
    </source>
</reference>
<sequence length="135" mass="15642">MFSLFYFYQQDIFARAKTHCLLQSNADKHTHTHTHTNTHTHTHCKHICNTIKQSRLQQTMMHESMAHQAACQNVCVLLSAMQSMLSVFLNRTKADRDGSFGFKLPKDYVNGSSLRAINQLDFFLESNFRLLEFDA</sequence>